<evidence type="ECO:0000256" key="8">
    <source>
        <dbReference type="ARBA" id="ARBA00023242"/>
    </source>
</evidence>
<keyword evidence="7" id="KW-0238">DNA-binding</keyword>
<keyword evidence="6" id="KW-0862">Zinc</keyword>
<reference evidence="11" key="1">
    <citation type="journal article" date="2020" name="Fungal Divers.">
        <title>Resolving the Mortierellaceae phylogeny through synthesis of multi-gene phylogenetics and phylogenomics.</title>
        <authorList>
            <person name="Vandepol N."/>
            <person name="Liber J."/>
            <person name="Desiro A."/>
            <person name="Na H."/>
            <person name="Kennedy M."/>
            <person name="Barry K."/>
            <person name="Grigoriev I.V."/>
            <person name="Miller A.N."/>
            <person name="O'Donnell K."/>
            <person name="Stajich J.E."/>
            <person name="Bonito G."/>
        </authorList>
    </citation>
    <scope>NUCLEOTIDE SEQUENCE</scope>
    <source>
        <strain evidence="11">MES-2147</strain>
    </source>
</reference>
<dbReference type="OrthoDB" id="6077919at2759"/>
<dbReference type="FunFam" id="3.30.160.60:FF:001954">
    <property type="entry name" value="Zinc finger protein 787"/>
    <property type="match status" value="1"/>
</dbReference>
<evidence type="ECO:0000313" key="11">
    <source>
        <dbReference type="EMBL" id="KAF9957400.1"/>
    </source>
</evidence>
<dbReference type="EMBL" id="JAAAHW010006623">
    <property type="protein sequence ID" value="KAF9957400.1"/>
    <property type="molecule type" value="Genomic_DNA"/>
</dbReference>
<evidence type="ECO:0000256" key="1">
    <source>
        <dbReference type="ARBA" id="ARBA00004123"/>
    </source>
</evidence>
<evidence type="ECO:0000256" key="2">
    <source>
        <dbReference type="ARBA" id="ARBA00006991"/>
    </source>
</evidence>
<gene>
    <name evidence="11" type="ORF">BGZ65_002081</name>
</gene>
<dbReference type="InterPro" id="IPR013087">
    <property type="entry name" value="Znf_C2H2_type"/>
</dbReference>
<evidence type="ECO:0000256" key="4">
    <source>
        <dbReference type="ARBA" id="ARBA00022737"/>
    </source>
</evidence>
<evidence type="ECO:0000256" key="7">
    <source>
        <dbReference type="ARBA" id="ARBA00023125"/>
    </source>
</evidence>
<dbReference type="GO" id="GO:0008270">
    <property type="term" value="F:zinc ion binding"/>
    <property type="evidence" value="ECO:0007669"/>
    <property type="project" value="UniProtKB-KW"/>
</dbReference>
<dbReference type="GO" id="GO:0045944">
    <property type="term" value="P:positive regulation of transcription by RNA polymerase II"/>
    <property type="evidence" value="ECO:0007669"/>
    <property type="project" value="UniProtKB-ARBA"/>
</dbReference>
<evidence type="ECO:0000256" key="6">
    <source>
        <dbReference type="ARBA" id="ARBA00022833"/>
    </source>
</evidence>
<dbReference type="Gene3D" id="3.30.160.60">
    <property type="entry name" value="Classic Zinc Finger"/>
    <property type="match status" value="2"/>
</dbReference>
<evidence type="ECO:0000259" key="10">
    <source>
        <dbReference type="PROSITE" id="PS50157"/>
    </source>
</evidence>
<name>A0A9P6M0E3_9FUNG</name>
<dbReference type="Proteomes" id="UP000749646">
    <property type="component" value="Unassembled WGS sequence"/>
</dbReference>
<dbReference type="GO" id="GO:0005634">
    <property type="term" value="C:nucleus"/>
    <property type="evidence" value="ECO:0007669"/>
    <property type="project" value="UniProtKB-SubCell"/>
</dbReference>
<dbReference type="SUPFAM" id="SSF57667">
    <property type="entry name" value="beta-beta-alpha zinc fingers"/>
    <property type="match status" value="2"/>
</dbReference>
<comment type="similarity">
    <text evidence="2">Belongs to the krueppel C2H2-type zinc-finger protein family.</text>
</comment>
<dbReference type="InterPro" id="IPR050329">
    <property type="entry name" value="GLI_C2H2-zinc-finger"/>
</dbReference>
<dbReference type="PROSITE" id="PS00028">
    <property type="entry name" value="ZINC_FINGER_C2H2_1"/>
    <property type="match status" value="2"/>
</dbReference>
<dbReference type="PANTHER" id="PTHR19818:SF139">
    <property type="entry name" value="PAIR-RULE PROTEIN ODD-PAIRED"/>
    <property type="match status" value="1"/>
</dbReference>
<protein>
    <recommendedName>
        <fullName evidence="10">C2H2-type domain-containing protein</fullName>
    </recommendedName>
</protein>
<sequence>MVRTHERKHTGERPYKCPHPDCDKTFTQLGNLKTHERIHDEVKPFLCRLPGCGKTFSQLGNLKTHTTKMHPDVTISDEELGMRTELGSVHVVQDNVARPSRGARLVPGKEPGAVQVIAHFNPYQRRPIKPQRYEEELLLKKIRAMIQHQQRMQELEDGSEVSDDMYD</sequence>
<keyword evidence="3" id="KW-0479">Metal-binding</keyword>
<keyword evidence="5 9" id="KW-0863">Zinc-finger</keyword>
<evidence type="ECO:0000313" key="12">
    <source>
        <dbReference type="Proteomes" id="UP000749646"/>
    </source>
</evidence>
<evidence type="ECO:0000256" key="5">
    <source>
        <dbReference type="ARBA" id="ARBA00022771"/>
    </source>
</evidence>
<dbReference type="GO" id="GO:0000981">
    <property type="term" value="F:DNA-binding transcription factor activity, RNA polymerase II-specific"/>
    <property type="evidence" value="ECO:0007669"/>
    <property type="project" value="TreeGrafter"/>
</dbReference>
<evidence type="ECO:0000256" key="9">
    <source>
        <dbReference type="PROSITE-ProRule" id="PRU00042"/>
    </source>
</evidence>
<comment type="caution">
    <text evidence="11">The sequence shown here is derived from an EMBL/GenBank/DDBJ whole genome shotgun (WGS) entry which is preliminary data.</text>
</comment>
<dbReference type="GO" id="GO:0000978">
    <property type="term" value="F:RNA polymerase II cis-regulatory region sequence-specific DNA binding"/>
    <property type="evidence" value="ECO:0007669"/>
    <property type="project" value="TreeGrafter"/>
</dbReference>
<feature type="domain" description="C2H2-type" evidence="10">
    <location>
        <begin position="15"/>
        <end position="44"/>
    </location>
</feature>
<keyword evidence="12" id="KW-1185">Reference proteome</keyword>
<feature type="domain" description="C2H2-type" evidence="10">
    <location>
        <begin position="45"/>
        <end position="70"/>
    </location>
</feature>
<proteinExistence type="inferred from homology"/>
<dbReference type="InterPro" id="IPR036236">
    <property type="entry name" value="Znf_C2H2_sf"/>
</dbReference>
<dbReference type="AlphaFoldDB" id="A0A9P6M0E3"/>
<keyword evidence="8" id="KW-0539">Nucleus</keyword>
<evidence type="ECO:0000256" key="3">
    <source>
        <dbReference type="ARBA" id="ARBA00022723"/>
    </source>
</evidence>
<organism evidence="11 12">
    <name type="scientific">Modicella reniformis</name>
    <dbReference type="NCBI Taxonomy" id="1440133"/>
    <lineage>
        <taxon>Eukaryota</taxon>
        <taxon>Fungi</taxon>
        <taxon>Fungi incertae sedis</taxon>
        <taxon>Mucoromycota</taxon>
        <taxon>Mortierellomycotina</taxon>
        <taxon>Mortierellomycetes</taxon>
        <taxon>Mortierellales</taxon>
        <taxon>Mortierellaceae</taxon>
        <taxon>Modicella</taxon>
    </lineage>
</organism>
<keyword evidence="4" id="KW-0677">Repeat</keyword>
<comment type="subcellular location">
    <subcellularLocation>
        <location evidence="1">Nucleus</location>
    </subcellularLocation>
</comment>
<dbReference type="PROSITE" id="PS50157">
    <property type="entry name" value="ZINC_FINGER_C2H2_2"/>
    <property type="match status" value="2"/>
</dbReference>
<dbReference type="SMART" id="SM00355">
    <property type="entry name" value="ZnF_C2H2"/>
    <property type="match status" value="2"/>
</dbReference>
<dbReference type="Pfam" id="PF00096">
    <property type="entry name" value="zf-C2H2"/>
    <property type="match status" value="2"/>
</dbReference>
<dbReference type="PANTHER" id="PTHR19818">
    <property type="entry name" value="ZINC FINGER PROTEIN ZIC AND GLI"/>
    <property type="match status" value="1"/>
</dbReference>
<accession>A0A9P6M0E3</accession>